<sequence length="46" mass="5437">MLREWRECLFWQVWPVNQRGLLDSFELMGGGKEAEEIERDTGVPDL</sequence>
<evidence type="ECO:0000313" key="1">
    <source>
        <dbReference type="EMBL" id="BBH87201.1"/>
    </source>
</evidence>
<gene>
    <name evidence="1" type="ORF">KTC_19520</name>
</gene>
<reference evidence="1" key="1">
    <citation type="submission" date="2018-12" db="EMBL/GenBank/DDBJ databases">
        <title>Novel natural products biosynthetic potential of the class Ktedonobacteria.</title>
        <authorList>
            <person name="Zheng Y."/>
            <person name="Saitou A."/>
            <person name="Wang C.M."/>
            <person name="Toyoda A."/>
            <person name="Minakuchi Y."/>
            <person name="Sekiguchi Y."/>
            <person name="Ueda K."/>
            <person name="Takano H."/>
            <person name="Sakai Y."/>
            <person name="Yokota A."/>
            <person name="Yabe S."/>
        </authorList>
    </citation>
    <scope>NUCLEOTIDE SEQUENCE</scope>
    <source>
        <strain evidence="1">COM3</strain>
    </source>
</reference>
<organism evidence="1">
    <name type="scientific">Thermosporothrix sp. COM3</name>
    <dbReference type="NCBI Taxonomy" id="2490863"/>
    <lineage>
        <taxon>Bacteria</taxon>
        <taxon>Bacillati</taxon>
        <taxon>Chloroflexota</taxon>
        <taxon>Ktedonobacteria</taxon>
        <taxon>Ktedonobacterales</taxon>
        <taxon>Thermosporotrichaceae</taxon>
        <taxon>Thermosporothrix</taxon>
    </lineage>
</organism>
<proteinExistence type="predicted"/>
<dbReference type="AlphaFoldDB" id="A0A455SIQ3"/>
<name>A0A455SIQ3_9CHLR</name>
<dbReference type="EMBL" id="AP019376">
    <property type="protein sequence ID" value="BBH87201.1"/>
    <property type="molecule type" value="Genomic_DNA"/>
</dbReference>
<accession>A0A455SIQ3</accession>
<protein>
    <submittedName>
        <fullName evidence="1">Uncharacterized protein</fullName>
    </submittedName>
</protein>